<reference evidence="2 3" key="1">
    <citation type="submission" date="2023-03" db="EMBL/GenBank/DDBJ databases">
        <title>Novosphingobium cyanobacteriorum sp. nov., isolated from a eutrophic reservoir during the Microcystis bloom period.</title>
        <authorList>
            <person name="Kang M."/>
            <person name="Le V."/>
            <person name="Ko S.-R."/>
            <person name="Lee S.-A."/>
            <person name="Ahn C.-Y."/>
        </authorList>
    </citation>
    <scope>NUCLEOTIDE SEQUENCE [LARGE SCALE GENOMIC DNA]</scope>
    <source>
        <strain evidence="2 3">HBC54</strain>
    </source>
</reference>
<evidence type="ECO:0000256" key="1">
    <source>
        <dbReference type="SAM" id="MobiDB-lite"/>
    </source>
</evidence>
<feature type="region of interest" description="Disordered" evidence="1">
    <location>
        <begin position="108"/>
        <end position="158"/>
    </location>
</feature>
<gene>
    <name evidence="2" type="ORF">POM99_06050</name>
</gene>
<keyword evidence="3" id="KW-1185">Reference proteome</keyword>
<dbReference type="Proteomes" id="UP001222770">
    <property type="component" value="Unassembled WGS sequence"/>
</dbReference>
<evidence type="ECO:0000313" key="3">
    <source>
        <dbReference type="Proteomes" id="UP001222770"/>
    </source>
</evidence>
<sequence>MTPYLSPSAALRLLGLKAGADTPAIRKAYAAKLKALDVDADPEAYARLRAARDIALRSAKAAAAQADAAGDAPATAIEDDAQQPAPEPQETCGAWAYAAPLLPHDPPAQGSAILAGSLPPADAAPEPQAELTAPDAPPGAREATGGPPVLASAAPTDVTLLQRPDRELARLLHSEEDPAPAMDDAEEARALRCLRMMLADAAQADLSLHGQIEDWLADLLAGTWPRSAPLLEETAAAFGWESERGQLGERPSIAWLNTRLRGLRFQQKVELPDHPLHKAWVELQRAGWSKWYQRVGTSRKRINELLAGIRRHFPELEGHLDQQRVSSWEQKPDYSILTFPLRLLGVGLILCAQYYFSWSHNGDRNTQNPLLEPPAYQAPIDPKYNEQLAMAVHAAFGPDKTIQWLREKQISVASAFEARFRSELSNGATPEKATQSTTDFIRRRVFLNGRKDAQLLEQDLQLHLARIDAVSRKGPEACAGYLKSLDIGQVTLSDEVLRKEQALAVRMAETGKLDTPQPSKPTSASVPGKLVGEVMEATGLPQKTVAAAMSHKAGPAEECAVTRALLRATLDWKGPERGAILQTF</sequence>
<comment type="caution">
    <text evidence="2">The sequence shown here is derived from an EMBL/GenBank/DDBJ whole genome shotgun (WGS) entry which is preliminary data.</text>
</comment>
<evidence type="ECO:0008006" key="4">
    <source>
        <dbReference type="Google" id="ProtNLM"/>
    </source>
</evidence>
<proteinExistence type="predicted"/>
<organism evidence="2 3">
    <name type="scientific">Novosphingobium cyanobacteriorum</name>
    <dbReference type="NCBI Taxonomy" id="3024215"/>
    <lineage>
        <taxon>Bacteria</taxon>
        <taxon>Pseudomonadati</taxon>
        <taxon>Pseudomonadota</taxon>
        <taxon>Alphaproteobacteria</taxon>
        <taxon>Sphingomonadales</taxon>
        <taxon>Sphingomonadaceae</taxon>
        <taxon>Novosphingobium</taxon>
    </lineage>
</organism>
<dbReference type="EMBL" id="JAROCY010000004">
    <property type="protein sequence ID" value="MDF8332753.1"/>
    <property type="molecule type" value="Genomic_DNA"/>
</dbReference>
<dbReference type="RefSeq" id="WP_277275954.1">
    <property type="nucleotide sequence ID" value="NZ_JAROCY010000004.1"/>
</dbReference>
<name>A0ABT6CH00_9SPHN</name>
<feature type="compositionally biased region" description="Low complexity" evidence="1">
    <location>
        <begin position="119"/>
        <end position="130"/>
    </location>
</feature>
<accession>A0ABT6CH00</accession>
<protein>
    <recommendedName>
        <fullName evidence="4">J domain-containing protein</fullName>
    </recommendedName>
</protein>
<evidence type="ECO:0000313" key="2">
    <source>
        <dbReference type="EMBL" id="MDF8332753.1"/>
    </source>
</evidence>